<dbReference type="PANTHER" id="PTHR43401:SF3">
    <property type="entry name" value="L-GALACTONATE-5-DEHYDROGENASE"/>
    <property type="match status" value="1"/>
</dbReference>
<dbReference type="AlphaFoldDB" id="A0A2D0NCY8"/>
<keyword evidence="1" id="KW-0560">Oxidoreductase</keyword>
<evidence type="ECO:0000256" key="1">
    <source>
        <dbReference type="ARBA" id="ARBA00023002"/>
    </source>
</evidence>
<dbReference type="InterPro" id="IPR013149">
    <property type="entry name" value="ADH-like_C"/>
</dbReference>
<feature type="domain" description="Alcohol dehydrogenase-like C-terminal" evidence="2">
    <location>
        <begin position="170"/>
        <end position="296"/>
    </location>
</feature>
<dbReference type="Gene3D" id="3.40.50.720">
    <property type="entry name" value="NAD(P)-binding Rossmann-like Domain"/>
    <property type="match status" value="1"/>
</dbReference>
<dbReference type="Pfam" id="PF08240">
    <property type="entry name" value="ADH_N"/>
    <property type="match status" value="1"/>
</dbReference>
<dbReference type="PANTHER" id="PTHR43401">
    <property type="entry name" value="L-THREONINE 3-DEHYDROGENASE"/>
    <property type="match status" value="1"/>
</dbReference>
<dbReference type="SUPFAM" id="SSF51735">
    <property type="entry name" value="NAD(P)-binding Rossmann-fold domains"/>
    <property type="match status" value="1"/>
</dbReference>
<dbReference type="OrthoDB" id="9787435at2"/>
<organism evidence="4 5">
    <name type="scientific">Flavilitoribacter nigricans (strain ATCC 23147 / DSM 23189 / NBRC 102662 / NCIMB 1420 / SS-2)</name>
    <name type="common">Lewinella nigricans</name>
    <dbReference type="NCBI Taxonomy" id="1122177"/>
    <lineage>
        <taxon>Bacteria</taxon>
        <taxon>Pseudomonadati</taxon>
        <taxon>Bacteroidota</taxon>
        <taxon>Saprospiria</taxon>
        <taxon>Saprospirales</taxon>
        <taxon>Lewinellaceae</taxon>
        <taxon>Flavilitoribacter</taxon>
    </lineage>
</organism>
<proteinExistence type="predicted"/>
<protein>
    <submittedName>
        <fullName evidence="4">Alcohol dehydrogenase</fullName>
    </submittedName>
</protein>
<dbReference type="InterPro" id="IPR011032">
    <property type="entry name" value="GroES-like_sf"/>
</dbReference>
<feature type="domain" description="Alcohol dehydrogenase-like N-terminal" evidence="3">
    <location>
        <begin position="24"/>
        <end position="133"/>
    </location>
</feature>
<evidence type="ECO:0000259" key="3">
    <source>
        <dbReference type="Pfam" id="PF08240"/>
    </source>
</evidence>
<dbReference type="InterPro" id="IPR050129">
    <property type="entry name" value="Zn_alcohol_dh"/>
</dbReference>
<dbReference type="SUPFAM" id="SSF50129">
    <property type="entry name" value="GroES-like"/>
    <property type="match status" value="1"/>
</dbReference>
<dbReference type="GO" id="GO:0016491">
    <property type="term" value="F:oxidoreductase activity"/>
    <property type="evidence" value="ECO:0007669"/>
    <property type="project" value="UniProtKB-KW"/>
</dbReference>
<comment type="caution">
    <text evidence="4">The sequence shown here is derived from an EMBL/GenBank/DDBJ whole genome shotgun (WGS) entry which is preliminary data.</text>
</comment>
<evidence type="ECO:0000313" key="4">
    <source>
        <dbReference type="EMBL" id="PHN06236.1"/>
    </source>
</evidence>
<dbReference type="Proteomes" id="UP000223913">
    <property type="component" value="Unassembled WGS sequence"/>
</dbReference>
<dbReference type="InterPro" id="IPR013154">
    <property type="entry name" value="ADH-like_N"/>
</dbReference>
<dbReference type="CDD" id="cd08261">
    <property type="entry name" value="Zn_ADH7"/>
    <property type="match status" value="1"/>
</dbReference>
<dbReference type="InterPro" id="IPR036291">
    <property type="entry name" value="NAD(P)-bd_dom_sf"/>
</dbReference>
<reference evidence="4 5" key="1">
    <citation type="submission" date="2017-10" db="EMBL/GenBank/DDBJ databases">
        <title>The draft genome sequence of Lewinella nigricans NBRC 102662.</title>
        <authorList>
            <person name="Wang K."/>
        </authorList>
    </citation>
    <scope>NUCLEOTIDE SEQUENCE [LARGE SCALE GENOMIC DNA]</scope>
    <source>
        <strain evidence="4 5">NBRC 102662</strain>
    </source>
</reference>
<dbReference type="EMBL" id="PDUD01000018">
    <property type="protein sequence ID" value="PHN06236.1"/>
    <property type="molecule type" value="Genomic_DNA"/>
</dbReference>
<keyword evidence="5" id="KW-1185">Reference proteome</keyword>
<dbReference type="Gene3D" id="3.90.180.10">
    <property type="entry name" value="Medium-chain alcohol dehydrogenases, catalytic domain"/>
    <property type="match status" value="1"/>
</dbReference>
<accession>A0A2D0NCY8</accession>
<dbReference type="Pfam" id="PF00107">
    <property type="entry name" value="ADH_zinc_N"/>
    <property type="match status" value="1"/>
</dbReference>
<evidence type="ECO:0000259" key="2">
    <source>
        <dbReference type="Pfam" id="PF00107"/>
    </source>
</evidence>
<evidence type="ECO:0000313" key="5">
    <source>
        <dbReference type="Proteomes" id="UP000223913"/>
    </source>
</evidence>
<dbReference type="RefSeq" id="WP_099150220.1">
    <property type="nucleotide sequence ID" value="NZ_PDUD01000018.1"/>
</dbReference>
<gene>
    <name evidence="4" type="ORF">CRP01_11695</name>
</gene>
<name>A0A2D0NCY8_FLAN2</name>
<sequence length="339" mass="37054">MKYIVCEQPGQFRLGEKEPPVAREGEVLVDIKRIGICGTDLHAFKGNQPFFTYPRILGHELSGVVNTVNSISATVKEGDRVVVVPYVNCGECLPCRNNKPNCCAKLKVLGVHTDGGMQEQISVPAELLIPVNDLSLDEAAIIEPLAIGAHALFRAKILDKETIVVIGCGPIGLGIMKLAQVLGNKVIAIDVNADRLAYARESIGIEYTINALEDPLEQVKDLTNGDLATAVFDATGNKTAMESGVQYLAHGGQYILVGLFKGDLQFNHPFIHAREASILCSRNATFTDFHQVIDVLYEKNFPVDSYITHRAPFDRMIDHFNGWLEPENGVIKAMVTLGD</sequence>